<dbReference type="Proteomes" id="UP001219355">
    <property type="component" value="Chromosome 5"/>
</dbReference>
<evidence type="ECO:0000256" key="1">
    <source>
        <dbReference type="SAM" id="MobiDB-lite"/>
    </source>
</evidence>
<gene>
    <name evidence="4" type="ORF">PRK78_007530</name>
</gene>
<dbReference type="EMBL" id="CP120631">
    <property type="protein sequence ID" value="WEW62030.1"/>
    <property type="molecule type" value="Genomic_DNA"/>
</dbReference>
<evidence type="ECO:0000256" key="2">
    <source>
        <dbReference type="SAM" id="Phobius"/>
    </source>
</evidence>
<keyword evidence="2" id="KW-0812">Transmembrane</keyword>
<name>A0AAF0DS61_9EURO</name>
<protein>
    <recommendedName>
        <fullName evidence="3">SigF-like NTF2-like domain-containing protein</fullName>
    </recommendedName>
</protein>
<feature type="compositionally biased region" description="Polar residues" evidence="1">
    <location>
        <begin position="133"/>
        <end position="149"/>
    </location>
</feature>
<sequence length="246" mass="27505">MEDPVAEIPHVIHLLTQPTPSVQRRTIETYFTPSASLIHPFCRTGSFPGSRWLVLGIYRFYKILSPPTDVQVKSVDTSLAFDAENLLLYVTIFQNFRILIIPFYLAPVTLTTVLTLTTSKSGHDPQQIDGTPCSPTTPINNGSSPTTDCPHSPRPLPEQGPNHDDSPSRTLYYISEQNDLYQTSEFIKFVVPFGIGNALILFWQYLATFFCTMGAIMLWPISAAEEDGALPFARKDDGKMESDEGW</sequence>
<keyword evidence="2" id="KW-1133">Transmembrane helix</keyword>
<keyword evidence="2" id="KW-0472">Membrane</keyword>
<evidence type="ECO:0000259" key="3">
    <source>
        <dbReference type="Pfam" id="PF24840"/>
    </source>
</evidence>
<dbReference type="Pfam" id="PF24840">
    <property type="entry name" value="NTF2_SigF"/>
    <property type="match status" value="1"/>
</dbReference>
<feature type="domain" description="SigF-like NTF2-like" evidence="3">
    <location>
        <begin position="1"/>
        <end position="122"/>
    </location>
</feature>
<keyword evidence="5" id="KW-1185">Reference proteome</keyword>
<feature type="transmembrane region" description="Helical" evidence="2">
    <location>
        <begin position="198"/>
        <end position="221"/>
    </location>
</feature>
<proteinExistence type="predicted"/>
<evidence type="ECO:0000313" key="4">
    <source>
        <dbReference type="EMBL" id="WEW62030.1"/>
    </source>
</evidence>
<evidence type="ECO:0000313" key="5">
    <source>
        <dbReference type="Proteomes" id="UP001219355"/>
    </source>
</evidence>
<accession>A0AAF0DS61</accession>
<organism evidence="4 5">
    <name type="scientific">Emydomyces testavorans</name>
    <dbReference type="NCBI Taxonomy" id="2070801"/>
    <lineage>
        <taxon>Eukaryota</taxon>
        <taxon>Fungi</taxon>
        <taxon>Dikarya</taxon>
        <taxon>Ascomycota</taxon>
        <taxon>Pezizomycotina</taxon>
        <taxon>Eurotiomycetes</taxon>
        <taxon>Eurotiomycetidae</taxon>
        <taxon>Onygenales</taxon>
        <taxon>Nannizziopsiaceae</taxon>
        <taxon>Emydomyces</taxon>
    </lineage>
</organism>
<reference evidence="4" key="1">
    <citation type="submission" date="2023-03" db="EMBL/GenBank/DDBJ databases">
        <title>Emydomyces testavorans Genome Sequence.</title>
        <authorList>
            <person name="Hoyer L."/>
        </authorList>
    </citation>
    <scope>NUCLEOTIDE SEQUENCE</scope>
    <source>
        <strain evidence="4">16-2883</strain>
    </source>
</reference>
<feature type="region of interest" description="Disordered" evidence="1">
    <location>
        <begin position="120"/>
        <end position="167"/>
    </location>
</feature>
<dbReference type="InterPro" id="IPR057514">
    <property type="entry name" value="NTF2_SigF"/>
</dbReference>
<dbReference type="PANTHER" id="PTHR35393:SF1">
    <property type="entry name" value="SNOAL-LIKE DOMAIN-CONTAINING PROTEIN"/>
    <property type="match status" value="1"/>
</dbReference>
<dbReference type="AlphaFoldDB" id="A0AAF0DS61"/>
<dbReference type="PANTHER" id="PTHR35393">
    <property type="entry name" value="CHROMOSOME 1, WHOLE GENOME SHOTGUN SEQUENCE"/>
    <property type="match status" value="1"/>
</dbReference>